<organism evidence="1 2">
    <name type="scientific">Alkalibacterium putridalgicola</name>
    <dbReference type="NCBI Taxonomy" id="426703"/>
    <lineage>
        <taxon>Bacteria</taxon>
        <taxon>Bacillati</taxon>
        <taxon>Bacillota</taxon>
        <taxon>Bacilli</taxon>
        <taxon>Lactobacillales</taxon>
        <taxon>Carnobacteriaceae</taxon>
        <taxon>Alkalibacterium</taxon>
    </lineage>
</organism>
<dbReference type="EMBL" id="BJUX01000028">
    <property type="protein sequence ID" value="GEK89988.1"/>
    <property type="molecule type" value="Genomic_DNA"/>
</dbReference>
<protein>
    <recommendedName>
        <fullName evidence="3">Peptidoglycan binding domain-containing protein</fullName>
    </recommendedName>
</protein>
<gene>
    <name evidence="1" type="ORF">APU01nite_20270</name>
</gene>
<evidence type="ECO:0000313" key="1">
    <source>
        <dbReference type="EMBL" id="GEK89988.1"/>
    </source>
</evidence>
<evidence type="ECO:0000313" key="2">
    <source>
        <dbReference type="Proteomes" id="UP000321425"/>
    </source>
</evidence>
<name>A0ABQ0V161_9LACT</name>
<dbReference type="Proteomes" id="UP000321425">
    <property type="component" value="Unassembled WGS sequence"/>
</dbReference>
<comment type="caution">
    <text evidence="1">The sequence shown here is derived from an EMBL/GenBank/DDBJ whole genome shotgun (WGS) entry which is preliminary data.</text>
</comment>
<dbReference type="RefSeq" id="WP_177165536.1">
    <property type="nucleotide sequence ID" value="NZ_BJUX01000028.1"/>
</dbReference>
<keyword evidence="2" id="KW-1185">Reference proteome</keyword>
<proteinExistence type="predicted"/>
<evidence type="ECO:0008006" key="3">
    <source>
        <dbReference type="Google" id="ProtNLM"/>
    </source>
</evidence>
<accession>A0ABQ0V161</accession>
<reference evidence="1 2" key="1">
    <citation type="submission" date="2019-07" db="EMBL/GenBank/DDBJ databases">
        <title>Whole genome shotgun sequence of Alkalibacterium putridalgicola NBRC 103243.</title>
        <authorList>
            <person name="Hosoyama A."/>
            <person name="Uohara A."/>
            <person name="Ohji S."/>
            <person name="Ichikawa N."/>
        </authorList>
    </citation>
    <scope>NUCLEOTIDE SEQUENCE [LARGE SCALE GENOMIC DNA]</scope>
    <source>
        <strain evidence="1 2">NBRC 103243</strain>
    </source>
</reference>
<sequence>MVVRALQGRVGVYEDGSLGPNTIKAFQRHLGTPVIGGVNRTGSAMVKALQNRLNENRF</sequence>